<dbReference type="GO" id="GO:0003676">
    <property type="term" value="F:nucleic acid binding"/>
    <property type="evidence" value="ECO:0007669"/>
    <property type="project" value="InterPro"/>
</dbReference>
<reference evidence="3 5" key="1">
    <citation type="journal article" date="2019" name="Sci. Rep.">
        <title>Orb-weaving spider Araneus ventricosus genome elucidates the spidroin gene catalogue.</title>
        <authorList>
            <person name="Kono N."/>
            <person name="Nakamura H."/>
            <person name="Ohtoshi R."/>
            <person name="Moran D.A.P."/>
            <person name="Shinohara A."/>
            <person name="Yoshida Y."/>
            <person name="Fujiwara M."/>
            <person name="Mori M."/>
            <person name="Tomita M."/>
            <person name="Arakawa K."/>
        </authorList>
    </citation>
    <scope>NUCLEOTIDE SEQUENCE [LARGE SCALE GENOMIC DNA]</scope>
</reference>
<dbReference type="EMBL" id="BGPR01100765">
    <property type="protein sequence ID" value="GBM57262.1"/>
    <property type="molecule type" value="Genomic_DNA"/>
</dbReference>
<dbReference type="EMBL" id="BGPR01100793">
    <property type="protein sequence ID" value="GBM57404.1"/>
    <property type="molecule type" value="Genomic_DNA"/>
</dbReference>
<name>A0A4Y2GTP7_ARAVE</name>
<accession>A0A4Y2GTP7</accession>
<keyword evidence="5" id="KW-1185">Reference proteome</keyword>
<dbReference type="PANTHER" id="PTHR47326">
    <property type="entry name" value="TRANSPOSABLE ELEMENT TC3 TRANSPOSASE-LIKE PROTEIN"/>
    <property type="match status" value="1"/>
</dbReference>
<evidence type="ECO:0000313" key="3">
    <source>
        <dbReference type="EMBL" id="GBM57352.1"/>
    </source>
</evidence>
<evidence type="ECO:0008006" key="6">
    <source>
        <dbReference type="Google" id="ProtNLM"/>
    </source>
</evidence>
<organism evidence="3 5">
    <name type="scientific">Araneus ventricosus</name>
    <name type="common">Orbweaver spider</name>
    <name type="synonym">Epeira ventricosa</name>
    <dbReference type="NCBI Taxonomy" id="182803"/>
    <lineage>
        <taxon>Eukaryota</taxon>
        <taxon>Metazoa</taxon>
        <taxon>Ecdysozoa</taxon>
        <taxon>Arthropoda</taxon>
        <taxon>Chelicerata</taxon>
        <taxon>Arachnida</taxon>
        <taxon>Araneae</taxon>
        <taxon>Araneomorphae</taxon>
        <taxon>Entelegynae</taxon>
        <taxon>Araneoidea</taxon>
        <taxon>Araneidae</taxon>
        <taxon>Araneus</taxon>
    </lineage>
</organism>
<sequence length="175" mass="19844">MSSTLGEASQSYCPISCLSSIRVGLIGPVFHEGTLTGQRYLELLQDVIPDFVENLPLHQLRNVWFQHDGAPPHKISNVKQYLMDIFQNQVIGYGGFVQCPPRSPDLTPLDFFLWGHIKGQAYATPPPTLQDLRRRITYACASVTPALLHNVQREIQSRVQMLWWLTESILSNINQ</sequence>
<evidence type="ECO:0000313" key="4">
    <source>
        <dbReference type="EMBL" id="GBM57404.1"/>
    </source>
</evidence>
<evidence type="ECO:0000313" key="1">
    <source>
        <dbReference type="EMBL" id="GBM57262.1"/>
    </source>
</evidence>
<proteinExistence type="predicted"/>
<dbReference type="Gene3D" id="3.30.420.10">
    <property type="entry name" value="Ribonuclease H-like superfamily/Ribonuclease H"/>
    <property type="match status" value="1"/>
</dbReference>
<dbReference type="InterPro" id="IPR036397">
    <property type="entry name" value="RNaseH_sf"/>
</dbReference>
<dbReference type="Proteomes" id="UP000499080">
    <property type="component" value="Unassembled WGS sequence"/>
</dbReference>
<evidence type="ECO:0000313" key="2">
    <source>
        <dbReference type="EMBL" id="GBM57302.1"/>
    </source>
</evidence>
<dbReference type="EMBL" id="BGPR01100783">
    <property type="protein sequence ID" value="GBM57352.1"/>
    <property type="molecule type" value="Genomic_DNA"/>
</dbReference>
<dbReference type="OrthoDB" id="90530at2759"/>
<gene>
    <name evidence="3" type="ORF">AVEN_136097_1</name>
    <name evidence="4" type="ORF">AVEN_218459_1</name>
    <name evidence="2" type="ORF">AVEN_262320_1</name>
    <name evidence="1" type="ORF">AVEN_97345_1</name>
</gene>
<protein>
    <recommendedName>
        <fullName evidence="6">Tc1-like transposase DDE domain-containing protein</fullName>
    </recommendedName>
</protein>
<dbReference type="PANTHER" id="PTHR47326:SF1">
    <property type="entry name" value="HTH PSQ-TYPE DOMAIN-CONTAINING PROTEIN"/>
    <property type="match status" value="1"/>
</dbReference>
<comment type="caution">
    <text evidence="3">The sequence shown here is derived from an EMBL/GenBank/DDBJ whole genome shotgun (WGS) entry which is preliminary data.</text>
</comment>
<evidence type="ECO:0000313" key="5">
    <source>
        <dbReference type="Proteomes" id="UP000499080"/>
    </source>
</evidence>
<dbReference type="AlphaFoldDB" id="A0A4Y2GTP7"/>
<dbReference type="EMBL" id="BGPR01100771">
    <property type="protein sequence ID" value="GBM57302.1"/>
    <property type="molecule type" value="Genomic_DNA"/>
</dbReference>